<feature type="compositionally biased region" description="Low complexity" evidence="6">
    <location>
        <begin position="385"/>
        <end position="401"/>
    </location>
</feature>
<evidence type="ECO:0000256" key="6">
    <source>
        <dbReference type="SAM" id="MobiDB-lite"/>
    </source>
</evidence>
<feature type="compositionally biased region" description="Polar residues" evidence="6">
    <location>
        <begin position="10"/>
        <end position="19"/>
    </location>
</feature>
<keyword evidence="4" id="KW-0539">Nucleus</keyword>
<dbReference type="EMBL" id="CDMZ01002578">
    <property type="protein sequence ID" value="CEM42971.1"/>
    <property type="molecule type" value="Genomic_DNA"/>
</dbReference>
<dbReference type="SUPFAM" id="SSF50978">
    <property type="entry name" value="WD40 repeat-like"/>
    <property type="match status" value="1"/>
</dbReference>
<gene>
    <name evidence="7" type="ORF">Cvel_27176</name>
</gene>
<dbReference type="AlphaFoldDB" id="A0A0G4HGD7"/>
<keyword evidence="2 5" id="KW-0853">WD repeat</keyword>
<organism evidence="7">
    <name type="scientific">Chromera velia CCMP2878</name>
    <dbReference type="NCBI Taxonomy" id="1169474"/>
    <lineage>
        <taxon>Eukaryota</taxon>
        <taxon>Sar</taxon>
        <taxon>Alveolata</taxon>
        <taxon>Colpodellida</taxon>
        <taxon>Chromeraceae</taxon>
        <taxon>Chromera</taxon>
    </lineage>
</organism>
<dbReference type="InterPro" id="IPR015943">
    <property type="entry name" value="WD40/YVTN_repeat-like_dom_sf"/>
</dbReference>
<feature type="repeat" description="WD" evidence="5">
    <location>
        <begin position="221"/>
        <end position="263"/>
    </location>
</feature>
<dbReference type="GO" id="GO:0032040">
    <property type="term" value="C:small-subunit processome"/>
    <property type="evidence" value="ECO:0007669"/>
    <property type="project" value="TreeGrafter"/>
</dbReference>
<dbReference type="Pfam" id="PF00400">
    <property type="entry name" value="WD40"/>
    <property type="match status" value="3"/>
</dbReference>
<dbReference type="PROSITE" id="PS00678">
    <property type="entry name" value="WD_REPEATS_1"/>
    <property type="match status" value="1"/>
</dbReference>
<evidence type="ECO:0000313" key="7">
    <source>
        <dbReference type="EMBL" id="CEM42971.1"/>
    </source>
</evidence>
<protein>
    <submittedName>
        <fullName evidence="7">Uncharacterized protein</fullName>
    </submittedName>
</protein>
<reference evidence="7" key="1">
    <citation type="submission" date="2014-11" db="EMBL/GenBank/DDBJ databases">
        <authorList>
            <person name="Otto D Thomas"/>
            <person name="Naeem Raeece"/>
        </authorList>
    </citation>
    <scope>NUCLEOTIDE SEQUENCE</scope>
</reference>
<feature type="compositionally biased region" description="Acidic residues" evidence="6">
    <location>
        <begin position="33"/>
        <end position="47"/>
    </location>
</feature>
<keyword evidence="3" id="KW-0677">Repeat</keyword>
<dbReference type="Gene3D" id="2.130.10.10">
    <property type="entry name" value="YVTN repeat-like/Quinoprotein amine dehydrogenase"/>
    <property type="match status" value="1"/>
</dbReference>
<feature type="repeat" description="WD" evidence="5">
    <location>
        <begin position="127"/>
        <end position="168"/>
    </location>
</feature>
<accession>A0A0G4HGD7</accession>
<name>A0A0G4HGD7_9ALVE</name>
<dbReference type="PROSITE" id="PS50082">
    <property type="entry name" value="WD_REPEATS_2"/>
    <property type="match status" value="3"/>
</dbReference>
<dbReference type="InterPro" id="IPR019775">
    <property type="entry name" value="WD40_repeat_CS"/>
</dbReference>
<sequence length="474" mass="50273">MSSKRKAPGGSQSKKQNGSFPPKGKGKGKGLGLDEEIESDIDSDEIGSDVGRGKGGRPDEDSDENDFFETPAEKKVRLAKEHLQKIGAGEEDDDEVAARLQRDADLYAKKVHFSLGDELRLGTPSFHRGHKLTPTCIALSEDGRTAWTGGKDCAILQWDLETGRKIVFPGARNDFTGGGHFRPVLSLTKPEGSHLICSGGGDSLVRMWDTRQAGRGCVDSFKGHSEAVTGVVSEPGGTQQIFSCSSDKSLKVWSLSMRAYIDSHFGHTSGVNDMSILVRDRPVTVGDDRTARMWKVSAETHLVFPQTANGDCCTVLTGTVFASGCLDGSLSLWSHSQRKPLAVVQNAHGDEESSRYTGVCSLSCVPFSDVMFSGGASGVIKAWRSTGSKSGSGGESAASGGQERKPKGQGGSLTNVGEAPAHGFVNCLRVSKNGGVLAAVVGKEPREGRWEAVADAKNGLLLIPLIHSQIGKMS</sequence>
<evidence type="ECO:0000256" key="2">
    <source>
        <dbReference type="ARBA" id="ARBA00022574"/>
    </source>
</evidence>
<dbReference type="PANTHER" id="PTHR19865">
    <property type="entry name" value="U3 SMALL NUCLEOLAR RNA INTERACTING PROTEIN 2"/>
    <property type="match status" value="1"/>
</dbReference>
<evidence type="ECO:0000256" key="5">
    <source>
        <dbReference type="PROSITE-ProRule" id="PRU00221"/>
    </source>
</evidence>
<dbReference type="InterPro" id="IPR001680">
    <property type="entry name" value="WD40_rpt"/>
</dbReference>
<dbReference type="GO" id="GO:0034511">
    <property type="term" value="F:U3 snoRNA binding"/>
    <property type="evidence" value="ECO:0007669"/>
    <property type="project" value="InterPro"/>
</dbReference>
<dbReference type="VEuPathDB" id="CryptoDB:Cvel_27176"/>
<evidence type="ECO:0000256" key="1">
    <source>
        <dbReference type="ARBA" id="ARBA00004123"/>
    </source>
</evidence>
<feature type="region of interest" description="Disordered" evidence="6">
    <location>
        <begin position="385"/>
        <end position="415"/>
    </location>
</feature>
<dbReference type="PANTHER" id="PTHR19865:SF0">
    <property type="entry name" value="U3 SMALL NUCLEOLAR RNA-INTERACTING PROTEIN 2"/>
    <property type="match status" value="1"/>
</dbReference>
<feature type="region of interest" description="Disordered" evidence="6">
    <location>
        <begin position="1"/>
        <end position="73"/>
    </location>
</feature>
<feature type="repeat" description="WD" evidence="5">
    <location>
        <begin position="177"/>
        <end position="211"/>
    </location>
</feature>
<dbReference type="PROSITE" id="PS50294">
    <property type="entry name" value="WD_REPEATS_REGION"/>
    <property type="match status" value="1"/>
</dbReference>
<dbReference type="SMART" id="SM00320">
    <property type="entry name" value="WD40"/>
    <property type="match status" value="6"/>
</dbReference>
<comment type="subcellular location">
    <subcellularLocation>
        <location evidence="1">Nucleus</location>
    </subcellularLocation>
</comment>
<evidence type="ECO:0000256" key="4">
    <source>
        <dbReference type="ARBA" id="ARBA00023242"/>
    </source>
</evidence>
<evidence type="ECO:0000256" key="3">
    <source>
        <dbReference type="ARBA" id="ARBA00022737"/>
    </source>
</evidence>
<dbReference type="InterPro" id="IPR036322">
    <property type="entry name" value="WD40_repeat_dom_sf"/>
</dbReference>
<dbReference type="PhylomeDB" id="A0A0G4HGD7"/>
<proteinExistence type="predicted"/>
<dbReference type="InterPro" id="IPR039241">
    <property type="entry name" value="Rrp9-like"/>
</dbReference>